<gene>
    <name evidence="2" type="ORF">FHS34_002904</name>
</gene>
<reference evidence="2 3" key="1">
    <citation type="submission" date="2020-08" db="EMBL/GenBank/DDBJ databases">
        <title>Genomic Encyclopedia of Type Strains, Phase III (KMG-III): the genomes of soil and plant-associated and newly described type strains.</title>
        <authorList>
            <person name="Whitman W."/>
        </authorList>
    </citation>
    <scope>NUCLEOTIDE SEQUENCE [LARGE SCALE GENOMIC DNA]</scope>
    <source>
        <strain evidence="2 3">CECT 3313</strain>
    </source>
</reference>
<dbReference type="Proteomes" id="UP000585836">
    <property type="component" value="Unassembled WGS sequence"/>
</dbReference>
<accession>A0A7W9PT85</accession>
<comment type="caution">
    <text evidence="2">The sequence shown here is derived from an EMBL/GenBank/DDBJ whole genome shotgun (WGS) entry which is preliminary data.</text>
</comment>
<feature type="transmembrane region" description="Helical" evidence="1">
    <location>
        <begin position="6"/>
        <end position="23"/>
    </location>
</feature>
<organism evidence="2 3">
    <name type="scientific">Streptomyces echinatus</name>
    <dbReference type="NCBI Taxonomy" id="67293"/>
    <lineage>
        <taxon>Bacteria</taxon>
        <taxon>Bacillati</taxon>
        <taxon>Actinomycetota</taxon>
        <taxon>Actinomycetes</taxon>
        <taxon>Kitasatosporales</taxon>
        <taxon>Streptomycetaceae</taxon>
        <taxon>Streptomyces</taxon>
    </lineage>
</organism>
<keyword evidence="1" id="KW-1133">Transmembrane helix</keyword>
<keyword evidence="1" id="KW-0812">Transmembrane</keyword>
<dbReference type="RefSeq" id="WP_263978425.1">
    <property type="nucleotide sequence ID" value="NZ_BAAAWF010000048.1"/>
</dbReference>
<evidence type="ECO:0000313" key="3">
    <source>
        <dbReference type="Proteomes" id="UP000585836"/>
    </source>
</evidence>
<proteinExistence type="predicted"/>
<protein>
    <submittedName>
        <fullName evidence="2">Uncharacterized protein</fullName>
    </submittedName>
</protein>
<keyword evidence="3" id="KW-1185">Reference proteome</keyword>
<keyword evidence="1" id="KW-0472">Membrane</keyword>
<dbReference type="EMBL" id="JACHJK010000004">
    <property type="protein sequence ID" value="MBB5927446.1"/>
    <property type="molecule type" value="Genomic_DNA"/>
</dbReference>
<name>A0A7W9PT85_9ACTN</name>
<dbReference type="AlphaFoldDB" id="A0A7W9PT85"/>
<sequence>MPVSGAVGIGAAVLAVVVVVRLTRMRERTVLSGEPPAPLHG</sequence>
<evidence type="ECO:0000313" key="2">
    <source>
        <dbReference type="EMBL" id="MBB5927446.1"/>
    </source>
</evidence>
<evidence type="ECO:0000256" key="1">
    <source>
        <dbReference type="SAM" id="Phobius"/>
    </source>
</evidence>